<evidence type="ECO:0000313" key="1">
    <source>
        <dbReference type="EMBL" id="KAI0061746.1"/>
    </source>
</evidence>
<comment type="caution">
    <text evidence="1">The sequence shown here is derived from an EMBL/GenBank/DDBJ whole genome shotgun (WGS) entry which is preliminary data.</text>
</comment>
<reference evidence="1" key="1">
    <citation type="submission" date="2021-03" db="EMBL/GenBank/DDBJ databases">
        <authorList>
            <consortium name="DOE Joint Genome Institute"/>
            <person name="Ahrendt S."/>
            <person name="Looney B.P."/>
            <person name="Miyauchi S."/>
            <person name="Morin E."/>
            <person name="Drula E."/>
            <person name="Courty P.E."/>
            <person name="Chicoki N."/>
            <person name="Fauchery L."/>
            <person name="Kohler A."/>
            <person name="Kuo A."/>
            <person name="Labutti K."/>
            <person name="Pangilinan J."/>
            <person name="Lipzen A."/>
            <person name="Riley R."/>
            <person name="Andreopoulos W."/>
            <person name="He G."/>
            <person name="Johnson J."/>
            <person name="Barry K.W."/>
            <person name="Grigoriev I.V."/>
            <person name="Nagy L."/>
            <person name="Hibbett D."/>
            <person name="Henrissat B."/>
            <person name="Matheny P.B."/>
            <person name="Labbe J."/>
            <person name="Martin F."/>
        </authorList>
    </citation>
    <scope>NUCLEOTIDE SEQUENCE</scope>
    <source>
        <strain evidence="1">HHB10654</strain>
    </source>
</reference>
<reference evidence="1" key="2">
    <citation type="journal article" date="2022" name="New Phytol.">
        <title>Evolutionary transition to the ectomycorrhizal habit in the genomes of a hyperdiverse lineage of mushroom-forming fungi.</title>
        <authorList>
            <person name="Looney B."/>
            <person name="Miyauchi S."/>
            <person name="Morin E."/>
            <person name="Drula E."/>
            <person name="Courty P.E."/>
            <person name="Kohler A."/>
            <person name="Kuo A."/>
            <person name="LaButti K."/>
            <person name="Pangilinan J."/>
            <person name="Lipzen A."/>
            <person name="Riley R."/>
            <person name="Andreopoulos W."/>
            <person name="He G."/>
            <person name="Johnson J."/>
            <person name="Nolan M."/>
            <person name="Tritt A."/>
            <person name="Barry K.W."/>
            <person name="Grigoriev I.V."/>
            <person name="Nagy L.G."/>
            <person name="Hibbett D."/>
            <person name="Henrissat B."/>
            <person name="Matheny P.B."/>
            <person name="Labbe J."/>
            <person name="Martin F.M."/>
        </authorList>
    </citation>
    <scope>NUCLEOTIDE SEQUENCE</scope>
    <source>
        <strain evidence="1">HHB10654</strain>
    </source>
</reference>
<keyword evidence="2" id="KW-1185">Reference proteome</keyword>
<dbReference type="Proteomes" id="UP000814140">
    <property type="component" value="Unassembled WGS sequence"/>
</dbReference>
<gene>
    <name evidence="1" type="ORF">BV25DRAFT_1805387</name>
</gene>
<name>A0ACB8T163_9AGAM</name>
<proteinExistence type="predicted"/>
<accession>A0ACB8T163</accession>
<dbReference type="EMBL" id="MU277211">
    <property type="protein sequence ID" value="KAI0061746.1"/>
    <property type="molecule type" value="Genomic_DNA"/>
</dbReference>
<organism evidence="1 2">
    <name type="scientific">Artomyces pyxidatus</name>
    <dbReference type="NCBI Taxonomy" id="48021"/>
    <lineage>
        <taxon>Eukaryota</taxon>
        <taxon>Fungi</taxon>
        <taxon>Dikarya</taxon>
        <taxon>Basidiomycota</taxon>
        <taxon>Agaricomycotina</taxon>
        <taxon>Agaricomycetes</taxon>
        <taxon>Russulales</taxon>
        <taxon>Auriscalpiaceae</taxon>
        <taxon>Artomyces</taxon>
    </lineage>
</organism>
<evidence type="ECO:0000313" key="2">
    <source>
        <dbReference type="Proteomes" id="UP000814140"/>
    </source>
</evidence>
<sequence length="539" mass="58549">MIVPKSAAPVADPSIALSVEEKFKIEPDKPDIEHVQVEDDPRAWSTARKNLVLFIVASASLIAGLAANIYNPAITKIEADLHTSSGQISLSLSLFILLQGSVPLIWTAISEIEGRKIVYLLSILISIVGCIVAAEAKSIEVLIAARCLQAIGSSAVISIGAATLADIYDPSERGTMMGVYYAAPLLGPALGPIIGGVLTQVLSWRATFWFLVIFMSMCLALFALFFKDTFRRERSLTYQTVLHHHQARAALEASKRSSTSTIVEALGEVKDGDVKSEKEDLESANPGPRPHPIKEVRLKLTDVNPFPPLLLVLRRWNNLATLTASGFIYGFSYCISYTCARTLELKYNYNALQTGLVLLSYGVGSIGGSILGGRWSDHVLKKLRAAHDGQGPPELRLQSIKPVMFLLPLPVIAYAWLAQEHVHVASLCAALFFAGFFSIWIYSSTLAYIVDANMGRSSAAVATNSCFRGTTAFLFAEVAVPLQGSIGDGGLYTLWTGLLVLCELLLLLVLYKGGMWREKAEVREREAAESEDSAMAVKK</sequence>
<protein>
    <submittedName>
        <fullName evidence="1">MFS general substrate transporter</fullName>
    </submittedName>
</protein>